<keyword evidence="2" id="KW-1185">Reference proteome</keyword>
<accession>A0ABY9T2N4</accession>
<sequence>MSMSMSADPLCQQFCSILGTPPQVINGVCTAMTVRKFDVTIMGRPSRSAVTVPMMFTFESMDKDGNALCLGETVILPEEINPFISVLRSYDILVTALHNHWLFNNPGIMYIHFQSIENPIQFAYKVRNALSVLRQ</sequence>
<dbReference type="Proteomes" id="UP001256827">
    <property type="component" value="Chromosome"/>
</dbReference>
<evidence type="ECO:0000313" key="2">
    <source>
        <dbReference type="Proteomes" id="UP001256827"/>
    </source>
</evidence>
<organism evidence="1 2">
    <name type="scientific">Brevibacillus brevis</name>
    <name type="common">Bacillus brevis</name>
    <dbReference type="NCBI Taxonomy" id="1393"/>
    <lineage>
        <taxon>Bacteria</taxon>
        <taxon>Bacillati</taxon>
        <taxon>Bacillota</taxon>
        <taxon>Bacilli</taxon>
        <taxon>Bacillales</taxon>
        <taxon>Paenibacillaceae</taxon>
        <taxon>Brevibacillus</taxon>
    </lineage>
</organism>
<dbReference type="RefSeq" id="WP_310766282.1">
    <property type="nucleotide sequence ID" value="NZ_CP134050.1"/>
</dbReference>
<evidence type="ECO:0000313" key="1">
    <source>
        <dbReference type="EMBL" id="WNC14341.1"/>
    </source>
</evidence>
<dbReference type="EMBL" id="CP134050">
    <property type="protein sequence ID" value="WNC14341.1"/>
    <property type="molecule type" value="Genomic_DNA"/>
</dbReference>
<name>A0ABY9T2N4_BREBE</name>
<protein>
    <submittedName>
        <fullName evidence="1">DUF1259 domain-containing protein</fullName>
    </submittedName>
</protein>
<dbReference type="InterPro" id="IPR011094">
    <property type="entry name" value="Uncharacterised_LppY/LpqO"/>
</dbReference>
<dbReference type="Pfam" id="PF07485">
    <property type="entry name" value="DUF1529"/>
    <property type="match status" value="1"/>
</dbReference>
<reference evidence="1 2" key="1">
    <citation type="submission" date="2023-09" db="EMBL/GenBank/DDBJ databases">
        <title>Complete Genome and Methylome dissection of Bacillus brevis NEB573 original source of BbsI restriction endonuclease.</title>
        <authorList>
            <person name="Fomenkov A."/>
            <person name="Roberts R.D."/>
        </authorList>
    </citation>
    <scope>NUCLEOTIDE SEQUENCE [LARGE SCALE GENOMIC DNA]</scope>
    <source>
        <strain evidence="1 2">NEB573</strain>
    </source>
</reference>
<proteinExistence type="predicted"/>
<gene>
    <name evidence="1" type="ORF">RGB73_27310</name>
</gene>